<proteinExistence type="predicted"/>
<feature type="transmembrane region" description="Helical" evidence="2">
    <location>
        <begin position="37"/>
        <end position="55"/>
    </location>
</feature>
<keyword evidence="2" id="KW-1133">Transmembrane helix</keyword>
<gene>
    <name evidence="3" type="ORF">UFOPK3662_02527</name>
</gene>
<organism evidence="3">
    <name type="scientific">freshwater metagenome</name>
    <dbReference type="NCBI Taxonomy" id="449393"/>
    <lineage>
        <taxon>unclassified sequences</taxon>
        <taxon>metagenomes</taxon>
        <taxon>ecological metagenomes</taxon>
    </lineage>
</organism>
<protein>
    <submittedName>
        <fullName evidence="3">Unannotated protein</fullName>
    </submittedName>
</protein>
<name>A0A6J7K804_9ZZZZ</name>
<dbReference type="SUPFAM" id="SSF69304">
    <property type="entry name" value="Tricorn protease N-terminal domain"/>
    <property type="match status" value="1"/>
</dbReference>
<accession>A0A6J7K804</accession>
<dbReference type="EMBL" id="CAFBMW010000022">
    <property type="protein sequence ID" value="CAB4950829.1"/>
    <property type="molecule type" value="Genomic_DNA"/>
</dbReference>
<evidence type="ECO:0000256" key="1">
    <source>
        <dbReference type="SAM" id="MobiDB-lite"/>
    </source>
</evidence>
<feature type="region of interest" description="Disordered" evidence="1">
    <location>
        <begin position="65"/>
        <end position="85"/>
    </location>
</feature>
<dbReference type="AlphaFoldDB" id="A0A6J7K804"/>
<reference evidence="3" key="1">
    <citation type="submission" date="2020-05" db="EMBL/GenBank/DDBJ databases">
        <authorList>
            <person name="Chiriac C."/>
            <person name="Salcher M."/>
            <person name="Ghai R."/>
            <person name="Kavagutti S V."/>
        </authorList>
    </citation>
    <scope>NUCLEOTIDE SEQUENCE</scope>
</reference>
<keyword evidence="2" id="KW-0472">Membrane</keyword>
<keyword evidence="2" id="KW-0812">Transmembrane</keyword>
<evidence type="ECO:0000256" key="2">
    <source>
        <dbReference type="SAM" id="Phobius"/>
    </source>
</evidence>
<evidence type="ECO:0000313" key="3">
    <source>
        <dbReference type="EMBL" id="CAB4950829.1"/>
    </source>
</evidence>
<sequence>MNDLDQLFREATEHVRSPDLVGGALASAHRRRVRRTAVGALAAVVLMGGGAAWVLQDPTPRAGVVDTPSPTATPSVADTDPATQPVWDPFTVVDAPRSPSTLPEQIAPPADAPSIAEAPLPDIVLAWPEEGVDLRVLAANGEWRSVPGTANAIQGTFRDVVSPTISPEGDRVAMAVDAGILVVEATTGEQSVVPWPPELAGPVDSRPGLRWLPGDEGFVVLHWKRPWLVGLDGRGEPAPFGGPYGSGVMVDPDDGTIRERTRAYGPLRTWNDADDASSVSLGGYGERYVTRFGLVAYTGNPGPNGMALMSGPVVVDPGTGEILGYAPIKDRDSVYSDNAHLTALGFVDPDTVLLMVTPMDFRTMGPEDGVTHLVAWDFRTGDFSRLGSGGPGARWIAVAPDLVDGVS</sequence>